<name>A0ACB8THZ7_9AGAM</name>
<evidence type="ECO:0000313" key="2">
    <source>
        <dbReference type="Proteomes" id="UP000814140"/>
    </source>
</evidence>
<comment type="caution">
    <text evidence="1">The sequence shown here is derived from an EMBL/GenBank/DDBJ whole genome shotgun (WGS) entry which is preliminary data.</text>
</comment>
<protein>
    <submittedName>
        <fullName evidence="1">Uncharacterized protein</fullName>
    </submittedName>
</protein>
<proteinExistence type="predicted"/>
<gene>
    <name evidence="1" type="ORF">BV25DRAFT_1818370</name>
</gene>
<dbReference type="EMBL" id="MU277188">
    <property type="protein sequence ID" value="KAI0068015.1"/>
    <property type="molecule type" value="Genomic_DNA"/>
</dbReference>
<accession>A0ACB8THZ7</accession>
<reference evidence="1" key="1">
    <citation type="submission" date="2021-03" db="EMBL/GenBank/DDBJ databases">
        <authorList>
            <consortium name="DOE Joint Genome Institute"/>
            <person name="Ahrendt S."/>
            <person name="Looney B.P."/>
            <person name="Miyauchi S."/>
            <person name="Morin E."/>
            <person name="Drula E."/>
            <person name="Courty P.E."/>
            <person name="Chicoki N."/>
            <person name="Fauchery L."/>
            <person name="Kohler A."/>
            <person name="Kuo A."/>
            <person name="Labutti K."/>
            <person name="Pangilinan J."/>
            <person name="Lipzen A."/>
            <person name="Riley R."/>
            <person name="Andreopoulos W."/>
            <person name="He G."/>
            <person name="Johnson J."/>
            <person name="Barry K.W."/>
            <person name="Grigoriev I.V."/>
            <person name="Nagy L."/>
            <person name="Hibbett D."/>
            <person name="Henrissat B."/>
            <person name="Matheny P.B."/>
            <person name="Labbe J."/>
            <person name="Martin F."/>
        </authorList>
    </citation>
    <scope>NUCLEOTIDE SEQUENCE</scope>
    <source>
        <strain evidence="1">HHB10654</strain>
    </source>
</reference>
<dbReference type="Proteomes" id="UP000814140">
    <property type="component" value="Unassembled WGS sequence"/>
</dbReference>
<evidence type="ECO:0000313" key="1">
    <source>
        <dbReference type="EMBL" id="KAI0068015.1"/>
    </source>
</evidence>
<reference evidence="1" key="2">
    <citation type="journal article" date="2022" name="New Phytol.">
        <title>Evolutionary transition to the ectomycorrhizal habit in the genomes of a hyperdiverse lineage of mushroom-forming fungi.</title>
        <authorList>
            <person name="Looney B."/>
            <person name="Miyauchi S."/>
            <person name="Morin E."/>
            <person name="Drula E."/>
            <person name="Courty P.E."/>
            <person name="Kohler A."/>
            <person name="Kuo A."/>
            <person name="LaButti K."/>
            <person name="Pangilinan J."/>
            <person name="Lipzen A."/>
            <person name="Riley R."/>
            <person name="Andreopoulos W."/>
            <person name="He G."/>
            <person name="Johnson J."/>
            <person name="Nolan M."/>
            <person name="Tritt A."/>
            <person name="Barry K.W."/>
            <person name="Grigoriev I.V."/>
            <person name="Nagy L.G."/>
            <person name="Hibbett D."/>
            <person name="Henrissat B."/>
            <person name="Matheny P.B."/>
            <person name="Labbe J."/>
            <person name="Martin F.M."/>
        </authorList>
    </citation>
    <scope>NUCLEOTIDE SEQUENCE</scope>
    <source>
        <strain evidence="1">HHB10654</strain>
    </source>
</reference>
<keyword evidence="2" id="KW-1185">Reference proteome</keyword>
<sequence>MQGQPLAKVSSAGDEGLRRSVQCRAELRPPLTWWAGYSAQPVPARRAVLYFSNTRLVPSALLCLLYVAAATLRTHLIGLHQTAIIIAAAPDLRGAR</sequence>
<organism evidence="1 2">
    <name type="scientific">Artomyces pyxidatus</name>
    <dbReference type="NCBI Taxonomy" id="48021"/>
    <lineage>
        <taxon>Eukaryota</taxon>
        <taxon>Fungi</taxon>
        <taxon>Dikarya</taxon>
        <taxon>Basidiomycota</taxon>
        <taxon>Agaricomycotina</taxon>
        <taxon>Agaricomycetes</taxon>
        <taxon>Russulales</taxon>
        <taxon>Auriscalpiaceae</taxon>
        <taxon>Artomyces</taxon>
    </lineage>
</organism>